<protein>
    <submittedName>
        <fullName evidence="2">Vanillin aminotransferase-like</fullName>
    </submittedName>
</protein>
<evidence type="ECO:0000313" key="2">
    <source>
        <dbReference type="RefSeq" id="XP_075076872.1"/>
    </source>
</evidence>
<keyword evidence="1" id="KW-1185">Reference proteome</keyword>
<gene>
    <name evidence="2" type="primary">LOC107759651</name>
</gene>
<evidence type="ECO:0000313" key="1">
    <source>
        <dbReference type="Proteomes" id="UP000790787"/>
    </source>
</evidence>
<reference evidence="1" key="1">
    <citation type="journal article" date="2014" name="Nat. Commun.">
        <title>The tobacco genome sequence and its comparison with those of tomato and potato.</title>
        <authorList>
            <person name="Sierro N."/>
            <person name="Battey J.N."/>
            <person name="Ouadi S."/>
            <person name="Bakaher N."/>
            <person name="Bovet L."/>
            <person name="Willig A."/>
            <person name="Goepfert S."/>
            <person name="Peitsch M.C."/>
            <person name="Ivanov N.V."/>
        </authorList>
    </citation>
    <scope>NUCLEOTIDE SEQUENCE [LARGE SCALE GENOMIC DNA]</scope>
</reference>
<dbReference type="RefSeq" id="XP_075076872.1">
    <property type="nucleotide sequence ID" value="XM_075220771.1"/>
</dbReference>
<proteinExistence type="predicted"/>
<name>A0AC58RVW7_TOBAC</name>
<sequence length="407" mass="45892">MQGGNEPRLIEAANKQLNTLPFYHSFSNRTTKPSLELLNMFTANKMAKVFFTNSGSESNDTQVKLVWYYNDALGRPDKKKFIARTKLQSYSYTPALFSVFLFSSCLYFVVFLLPYMIFFMHFTFKQIPWIHFHCRRSLWVIFLSIHVFLHYIRNLICHLHLFCTLTALIIGVLIYQVRRKRSIRPGSCFHCRTVMGAGGVIPPPATYFDKALSSGYVPIGAVLISPEISDVIYSQSNKIGAFIHGFTYSGHPLACAVALEALKIYKERNIVELVNKISPKFQEGLKAFSDSPIIGETRGTGLVLSTEFVDNKSPDDPFPPEWGVGTYFGAQCQKFGVLVSYIGNYINMAPPFTLTLEELDELISVYGKAPKETEKSGRTQGPKEGKADGKCLKTKNKNNRGINFKSN</sequence>
<reference evidence="2" key="2">
    <citation type="submission" date="2025-08" db="UniProtKB">
        <authorList>
            <consortium name="RefSeq"/>
        </authorList>
    </citation>
    <scope>IDENTIFICATION</scope>
    <source>
        <tissue evidence="2">Leaf</tissue>
    </source>
</reference>
<organism evidence="1 2">
    <name type="scientific">Nicotiana tabacum</name>
    <name type="common">Common tobacco</name>
    <dbReference type="NCBI Taxonomy" id="4097"/>
    <lineage>
        <taxon>Eukaryota</taxon>
        <taxon>Viridiplantae</taxon>
        <taxon>Streptophyta</taxon>
        <taxon>Embryophyta</taxon>
        <taxon>Tracheophyta</taxon>
        <taxon>Spermatophyta</taxon>
        <taxon>Magnoliopsida</taxon>
        <taxon>eudicotyledons</taxon>
        <taxon>Gunneridae</taxon>
        <taxon>Pentapetalae</taxon>
        <taxon>asterids</taxon>
        <taxon>lamiids</taxon>
        <taxon>Solanales</taxon>
        <taxon>Solanaceae</taxon>
        <taxon>Nicotianoideae</taxon>
        <taxon>Nicotianeae</taxon>
        <taxon>Nicotiana</taxon>
    </lineage>
</organism>
<dbReference type="Proteomes" id="UP000790787">
    <property type="component" value="Chromosome 8"/>
</dbReference>
<accession>A0AC58RVW7</accession>